<reference evidence="2 3" key="1">
    <citation type="journal article" date="2014" name="Agronomy (Basel)">
        <title>A Draft Genome Sequence for Ensete ventricosum, the Drought-Tolerant Tree Against Hunger.</title>
        <authorList>
            <person name="Harrison J."/>
            <person name="Moore K.A."/>
            <person name="Paszkiewicz K."/>
            <person name="Jones T."/>
            <person name="Grant M."/>
            <person name="Ambacheew D."/>
            <person name="Muzemil S."/>
            <person name="Studholme D.J."/>
        </authorList>
    </citation>
    <scope>NUCLEOTIDE SEQUENCE [LARGE SCALE GENOMIC DNA]</scope>
</reference>
<comment type="caution">
    <text evidence="2">The sequence shown here is derived from an EMBL/GenBank/DDBJ whole genome shotgun (WGS) entry which is preliminary data.</text>
</comment>
<sequence>MTSTLIGFTREAITQVDVATLLMTFDDEPRTKTFMVPFMVVELPSAYNVIIGRPTLNKLRAVVSTYHRSIKFPTNMGPGEVRSDPRESRRCYLATIAIPKRGRKETSVPDSREPCKPDTRPEPIEPILEVPLAKDHSERTIQVGSALSEDQRIQLIDFLGRHVDVFACSPSDMQGIHPEI</sequence>
<protein>
    <submittedName>
        <fullName evidence="2">Uncharacterized protein</fullName>
    </submittedName>
</protein>
<accession>A0A426XJG0</accession>
<organism evidence="2 3">
    <name type="scientific">Ensete ventricosum</name>
    <name type="common">Abyssinian banana</name>
    <name type="synonym">Musa ensete</name>
    <dbReference type="NCBI Taxonomy" id="4639"/>
    <lineage>
        <taxon>Eukaryota</taxon>
        <taxon>Viridiplantae</taxon>
        <taxon>Streptophyta</taxon>
        <taxon>Embryophyta</taxon>
        <taxon>Tracheophyta</taxon>
        <taxon>Spermatophyta</taxon>
        <taxon>Magnoliopsida</taxon>
        <taxon>Liliopsida</taxon>
        <taxon>Zingiberales</taxon>
        <taxon>Musaceae</taxon>
        <taxon>Ensete</taxon>
    </lineage>
</organism>
<evidence type="ECO:0000256" key="1">
    <source>
        <dbReference type="SAM" id="MobiDB-lite"/>
    </source>
</evidence>
<dbReference type="PANTHER" id="PTHR33240:SF8">
    <property type="entry name" value="OS03G0439900 PROTEIN"/>
    <property type="match status" value="1"/>
</dbReference>
<name>A0A426XJG0_ENSVE</name>
<feature type="compositionally biased region" description="Basic and acidic residues" evidence="1">
    <location>
        <begin position="104"/>
        <end position="123"/>
    </location>
</feature>
<feature type="region of interest" description="Disordered" evidence="1">
    <location>
        <begin position="102"/>
        <end position="123"/>
    </location>
</feature>
<dbReference type="AlphaFoldDB" id="A0A426XJG0"/>
<proteinExistence type="predicted"/>
<dbReference type="Proteomes" id="UP000287651">
    <property type="component" value="Unassembled WGS sequence"/>
</dbReference>
<evidence type="ECO:0000313" key="3">
    <source>
        <dbReference type="Proteomes" id="UP000287651"/>
    </source>
</evidence>
<dbReference type="EMBL" id="AMZH03020007">
    <property type="protein sequence ID" value="RRT39648.1"/>
    <property type="molecule type" value="Genomic_DNA"/>
</dbReference>
<evidence type="ECO:0000313" key="2">
    <source>
        <dbReference type="EMBL" id="RRT39648.1"/>
    </source>
</evidence>
<gene>
    <name evidence="2" type="ORF">B296_00023280</name>
</gene>
<dbReference type="PANTHER" id="PTHR33240">
    <property type="entry name" value="OS08G0508500 PROTEIN"/>
    <property type="match status" value="1"/>
</dbReference>